<gene>
    <name evidence="2" type="ORF">ISU07_14560</name>
</gene>
<protein>
    <submittedName>
        <fullName evidence="2">DinB family protein</fullName>
    </submittedName>
</protein>
<evidence type="ECO:0000259" key="1">
    <source>
        <dbReference type="Pfam" id="PF12867"/>
    </source>
</evidence>
<dbReference type="InterPro" id="IPR034660">
    <property type="entry name" value="DinB/YfiT-like"/>
</dbReference>
<sequence length="256" mass="28994">MIEGFQDLTGSTYEKTDLSGSSFRLVLFDGSTIRESDMNGVLMRGVGIDNTRIDGEIGSLVINGVEVGPIIEAELNRRDPDRTKFKPTTADGFRDAWEINERRWGATVDRARRLPPDRLHESVEGEWSFVQTLRHLAFASESWVGRAVLGDPSPWHPLSLQWDTFRDLQIPQDRDARPSLDEALAIRQDAMALVRRVVDDLTEAELERETDPCVGPGWPLEGATFSVRDCLLTVLNEEWYHRVYAERDLAVLEAQD</sequence>
<dbReference type="Proteomes" id="UP000640489">
    <property type="component" value="Unassembled WGS sequence"/>
</dbReference>
<evidence type="ECO:0000313" key="2">
    <source>
        <dbReference type="EMBL" id="MBF4764353.1"/>
    </source>
</evidence>
<dbReference type="AlphaFoldDB" id="A0A930YF19"/>
<accession>A0A930YF19</accession>
<dbReference type="InterPro" id="IPR024775">
    <property type="entry name" value="DinB-like"/>
</dbReference>
<dbReference type="Gene3D" id="1.20.120.450">
    <property type="entry name" value="dinb family like domain"/>
    <property type="match status" value="1"/>
</dbReference>
<comment type="caution">
    <text evidence="2">The sequence shown here is derived from an EMBL/GenBank/DDBJ whole genome shotgun (WGS) entry which is preliminary data.</text>
</comment>
<feature type="domain" description="DinB-like" evidence="1">
    <location>
        <begin position="101"/>
        <end position="242"/>
    </location>
</feature>
<evidence type="ECO:0000313" key="3">
    <source>
        <dbReference type="Proteomes" id="UP000640489"/>
    </source>
</evidence>
<proteinExistence type="predicted"/>
<dbReference type="RefSeq" id="WP_194707519.1">
    <property type="nucleotide sequence ID" value="NZ_JADKPN010000008.1"/>
</dbReference>
<dbReference type="EMBL" id="JADKPN010000008">
    <property type="protein sequence ID" value="MBF4764353.1"/>
    <property type="molecule type" value="Genomic_DNA"/>
</dbReference>
<organism evidence="2 3">
    <name type="scientific">Nocardioides islandensis</name>
    <dbReference type="NCBI Taxonomy" id="433663"/>
    <lineage>
        <taxon>Bacteria</taxon>
        <taxon>Bacillati</taxon>
        <taxon>Actinomycetota</taxon>
        <taxon>Actinomycetes</taxon>
        <taxon>Propionibacteriales</taxon>
        <taxon>Nocardioidaceae</taxon>
        <taxon>Nocardioides</taxon>
    </lineage>
</organism>
<reference evidence="2" key="1">
    <citation type="submission" date="2020-11" db="EMBL/GenBank/DDBJ databases">
        <title>Nocardioides sp. nov., isolated from Soil of Cynanchum wilfordii Hemsley rhizosphere.</title>
        <authorList>
            <person name="Lee J.-S."/>
            <person name="Suh M.K."/>
            <person name="Kim J.-S."/>
        </authorList>
    </citation>
    <scope>NUCLEOTIDE SEQUENCE</scope>
    <source>
        <strain evidence="2">KCTC 19275</strain>
    </source>
</reference>
<dbReference type="Pfam" id="PF12867">
    <property type="entry name" value="DinB_2"/>
    <property type="match status" value="1"/>
</dbReference>
<name>A0A930YF19_9ACTN</name>
<dbReference type="SUPFAM" id="SSF109854">
    <property type="entry name" value="DinB/YfiT-like putative metalloenzymes"/>
    <property type="match status" value="1"/>
</dbReference>
<keyword evidence="3" id="KW-1185">Reference proteome</keyword>